<organism evidence="2 3">
    <name type="scientific">Liquidambar formosana</name>
    <name type="common">Formosan gum</name>
    <dbReference type="NCBI Taxonomy" id="63359"/>
    <lineage>
        <taxon>Eukaryota</taxon>
        <taxon>Viridiplantae</taxon>
        <taxon>Streptophyta</taxon>
        <taxon>Embryophyta</taxon>
        <taxon>Tracheophyta</taxon>
        <taxon>Spermatophyta</taxon>
        <taxon>Magnoliopsida</taxon>
        <taxon>eudicotyledons</taxon>
        <taxon>Gunneridae</taxon>
        <taxon>Pentapetalae</taxon>
        <taxon>Saxifragales</taxon>
        <taxon>Altingiaceae</taxon>
        <taxon>Liquidambar</taxon>
    </lineage>
</organism>
<accession>A0AAP0RFQ1</accession>
<evidence type="ECO:0000313" key="3">
    <source>
        <dbReference type="Proteomes" id="UP001415857"/>
    </source>
</evidence>
<reference evidence="2 3" key="1">
    <citation type="journal article" date="2024" name="Plant J.">
        <title>Genome sequences and population genomics reveal climatic adaptation and genomic divergence between two closely related sweetgum species.</title>
        <authorList>
            <person name="Xu W.Q."/>
            <person name="Ren C.Q."/>
            <person name="Zhang X.Y."/>
            <person name="Comes H.P."/>
            <person name="Liu X.H."/>
            <person name="Li Y.G."/>
            <person name="Kettle C.J."/>
            <person name="Jalonen R."/>
            <person name="Gaisberger H."/>
            <person name="Ma Y.Z."/>
            <person name="Qiu Y.X."/>
        </authorList>
    </citation>
    <scope>NUCLEOTIDE SEQUENCE [LARGE SCALE GENOMIC DNA]</scope>
    <source>
        <strain evidence="2">Hangzhou</strain>
    </source>
</reference>
<dbReference type="EMBL" id="JBBPBK010000010">
    <property type="protein sequence ID" value="KAK9277054.1"/>
    <property type="molecule type" value="Genomic_DNA"/>
</dbReference>
<gene>
    <name evidence="2" type="ORF">L1049_006593</name>
</gene>
<evidence type="ECO:0000256" key="1">
    <source>
        <dbReference type="SAM" id="MobiDB-lite"/>
    </source>
</evidence>
<evidence type="ECO:0000313" key="2">
    <source>
        <dbReference type="EMBL" id="KAK9277054.1"/>
    </source>
</evidence>
<sequence>MDMHTDSSLEFEDDDVFYADLRRQVLLLTADDDEEFLEKKTDNSRNAIKQGYKRSMAGFPTNYSNWEMNENSGLPPAWLSNLWRNSNGTGVFIPHIVKSRQKQKTGRMNTAGGRKYKQMEKM</sequence>
<comment type="caution">
    <text evidence="2">The sequence shown here is derived from an EMBL/GenBank/DDBJ whole genome shotgun (WGS) entry which is preliminary data.</text>
</comment>
<proteinExistence type="predicted"/>
<name>A0AAP0RFQ1_LIQFO</name>
<dbReference type="PANTHER" id="PTHR34956:SF1">
    <property type="entry name" value="DUF4005 DOMAIN-CONTAINING PROTEIN"/>
    <property type="match status" value="1"/>
</dbReference>
<dbReference type="AlphaFoldDB" id="A0AAP0RFQ1"/>
<dbReference type="Proteomes" id="UP001415857">
    <property type="component" value="Unassembled WGS sequence"/>
</dbReference>
<feature type="region of interest" description="Disordered" evidence="1">
    <location>
        <begin position="99"/>
        <end position="122"/>
    </location>
</feature>
<keyword evidence="3" id="KW-1185">Reference proteome</keyword>
<protein>
    <submittedName>
        <fullName evidence="2">Uncharacterized protein</fullName>
    </submittedName>
</protein>
<dbReference type="PANTHER" id="PTHR34956">
    <property type="entry name" value="OS05G0397300 PROTEIN"/>
    <property type="match status" value="1"/>
</dbReference>